<keyword evidence="5" id="KW-0762">Sugar transport</keyword>
<accession>A0A2R6VZM9</accession>
<reference evidence="13" key="1">
    <citation type="journal article" date="2017" name="Cell">
        <title>Insights into land plant evolution garnered from the Marchantia polymorpha genome.</title>
        <authorList>
            <person name="Bowman J.L."/>
            <person name="Kohchi T."/>
            <person name="Yamato K.T."/>
            <person name="Jenkins J."/>
            <person name="Shu S."/>
            <person name="Ishizaki K."/>
            <person name="Yamaoka S."/>
            <person name="Nishihama R."/>
            <person name="Nakamura Y."/>
            <person name="Berger F."/>
            <person name="Adam C."/>
            <person name="Aki S.S."/>
            <person name="Althoff F."/>
            <person name="Araki T."/>
            <person name="Arteaga-Vazquez M.A."/>
            <person name="Balasubrmanian S."/>
            <person name="Barry K."/>
            <person name="Bauer D."/>
            <person name="Boehm C.R."/>
            <person name="Briginshaw L."/>
            <person name="Caballero-Perez J."/>
            <person name="Catarino B."/>
            <person name="Chen F."/>
            <person name="Chiyoda S."/>
            <person name="Chovatia M."/>
            <person name="Davies K.M."/>
            <person name="Delmans M."/>
            <person name="Demura T."/>
            <person name="Dierschke T."/>
            <person name="Dolan L."/>
            <person name="Dorantes-Acosta A.E."/>
            <person name="Eklund D.M."/>
            <person name="Florent S.N."/>
            <person name="Flores-Sandoval E."/>
            <person name="Fujiyama A."/>
            <person name="Fukuzawa H."/>
            <person name="Galik B."/>
            <person name="Grimanelli D."/>
            <person name="Grimwood J."/>
            <person name="Grossniklaus U."/>
            <person name="Hamada T."/>
            <person name="Haseloff J."/>
            <person name="Hetherington A.J."/>
            <person name="Higo A."/>
            <person name="Hirakawa Y."/>
            <person name="Hundley H.N."/>
            <person name="Ikeda Y."/>
            <person name="Inoue K."/>
            <person name="Inoue S.I."/>
            <person name="Ishida S."/>
            <person name="Jia Q."/>
            <person name="Kakita M."/>
            <person name="Kanazawa T."/>
            <person name="Kawai Y."/>
            <person name="Kawashima T."/>
            <person name="Kennedy M."/>
            <person name="Kinose K."/>
            <person name="Kinoshita T."/>
            <person name="Kohara Y."/>
            <person name="Koide E."/>
            <person name="Komatsu K."/>
            <person name="Kopischke S."/>
            <person name="Kubo M."/>
            <person name="Kyozuka J."/>
            <person name="Lagercrantz U."/>
            <person name="Lin S.S."/>
            <person name="Lindquist E."/>
            <person name="Lipzen A.M."/>
            <person name="Lu C.W."/>
            <person name="De Luna E."/>
            <person name="Martienssen R.A."/>
            <person name="Minamino N."/>
            <person name="Mizutani M."/>
            <person name="Mizutani M."/>
            <person name="Mochizuki N."/>
            <person name="Monte I."/>
            <person name="Mosher R."/>
            <person name="Nagasaki H."/>
            <person name="Nakagami H."/>
            <person name="Naramoto S."/>
            <person name="Nishitani K."/>
            <person name="Ohtani M."/>
            <person name="Okamoto T."/>
            <person name="Okumura M."/>
            <person name="Phillips J."/>
            <person name="Pollak B."/>
            <person name="Reinders A."/>
            <person name="Rovekamp M."/>
            <person name="Sano R."/>
            <person name="Sawa S."/>
            <person name="Schmid M.W."/>
            <person name="Shirakawa M."/>
            <person name="Solano R."/>
            <person name="Spunde A."/>
            <person name="Suetsugu N."/>
            <person name="Sugano S."/>
            <person name="Sugiyama A."/>
            <person name="Sun R."/>
            <person name="Suzuki Y."/>
            <person name="Takenaka M."/>
            <person name="Takezawa D."/>
            <person name="Tomogane H."/>
            <person name="Tsuzuki M."/>
            <person name="Ueda T."/>
            <person name="Umeda M."/>
            <person name="Ward J.M."/>
            <person name="Watanabe Y."/>
            <person name="Yazaki K."/>
            <person name="Yokoyama R."/>
            <person name="Yoshitake Y."/>
            <person name="Yotsui I."/>
            <person name="Zachgo S."/>
            <person name="Schmutz J."/>
        </authorList>
    </citation>
    <scope>NUCLEOTIDE SEQUENCE [LARGE SCALE GENOMIC DNA]</scope>
    <source>
        <strain evidence="13">Tak-1</strain>
    </source>
</reference>
<dbReference type="AlphaFoldDB" id="A0A2R6VZM9"/>
<evidence type="ECO:0008006" key="14">
    <source>
        <dbReference type="Google" id="ProtNLM"/>
    </source>
</evidence>
<keyword evidence="8 11" id="KW-1133">Transmembrane helix</keyword>
<evidence type="ECO:0000256" key="11">
    <source>
        <dbReference type="SAM" id="Phobius"/>
    </source>
</evidence>
<protein>
    <recommendedName>
        <fullName evidence="14">Bidirectional sugar transporter SWEET</fullName>
    </recommendedName>
</protein>
<dbReference type="InterPro" id="IPR004316">
    <property type="entry name" value="SWEET_rpt"/>
</dbReference>
<keyword evidence="4" id="KW-1003">Cell membrane</keyword>
<evidence type="ECO:0000256" key="4">
    <source>
        <dbReference type="ARBA" id="ARBA00022475"/>
    </source>
</evidence>
<evidence type="ECO:0000256" key="9">
    <source>
        <dbReference type="ARBA" id="ARBA00023136"/>
    </source>
</evidence>
<dbReference type="InterPro" id="IPR047664">
    <property type="entry name" value="SWEET"/>
</dbReference>
<dbReference type="GO" id="GO:0005886">
    <property type="term" value="C:plasma membrane"/>
    <property type="evidence" value="ECO:0007669"/>
    <property type="project" value="UniProtKB-SubCell"/>
</dbReference>
<dbReference type="Proteomes" id="UP000244005">
    <property type="component" value="Unassembled WGS sequence"/>
</dbReference>
<evidence type="ECO:0000256" key="10">
    <source>
        <dbReference type="ARBA" id="ARBA00037238"/>
    </source>
</evidence>
<proteinExistence type="inferred from homology"/>
<gene>
    <name evidence="12" type="ORF">MARPO_0239s0009</name>
</gene>
<comment type="subcellular location">
    <subcellularLocation>
        <location evidence="1">Cell membrane</location>
        <topology evidence="1">Multi-pass membrane protein</topology>
    </subcellularLocation>
</comment>
<keyword evidence="9 11" id="KW-0472">Membrane</keyword>
<dbReference type="FunFam" id="1.20.1280.290:FF:000001">
    <property type="entry name" value="Bidirectional sugar transporter SWEET"/>
    <property type="match status" value="1"/>
</dbReference>
<feature type="transmembrane region" description="Helical" evidence="11">
    <location>
        <begin position="189"/>
        <end position="212"/>
    </location>
</feature>
<evidence type="ECO:0000256" key="1">
    <source>
        <dbReference type="ARBA" id="ARBA00004651"/>
    </source>
</evidence>
<dbReference type="Gramene" id="Mp6g08040.1">
    <property type="protein sequence ID" value="Mp6g08040.1.cds"/>
    <property type="gene ID" value="Mp6g08040"/>
</dbReference>
<dbReference type="Pfam" id="PF03083">
    <property type="entry name" value="MtN3_slv"/>
    <property type="match status" value="2"/>
</dbReference>
<feature type="transmembrane region" description="Helical" evidence="11">
    <location>
        <begin position="6"/>
        <end position="24"/>
    </location>
</feature>
<keyword evidence="13" id="KW-1185">Reference proteome</keyword>
<name>A0A2R6VZM9_MARPO</name>
<feature type="transmembrane region" description="Helical" evidence="11">
    <location>
        <begin position="101"/>
        <end position="121"/>
    </location>
</feature>
<evidence type="ECO:0000313" key="12">
    <source>
        <dbReference type="EMBL" id="PTQ27032.1"/>
    </source>
</evidence>
<dbReference type="PANTHER" id="PTHR10791">
    <property type="entry name" value="RAG1-ACTIVATING PROTEIN 1"/>
    <property type="match status" value="1"/>
</dbReference>
<keyword evidence="6 11" id="KW-0812">Transmembrane</keyword>
<feature type="transmembrane region" description="Helical" evidence="11">
    <location>
        <begin position="68"/>
        <end position="94"/>
    </location>
</feature>
<feature type="transmembrane region" description="Helical" evidence="11">
    <location>
        <begin position="133"/>
        <end position="151"/>
    </location>
</feature>
<evidence type="ECO:0000256" key="6">
    <source>
        <dbReference type="ARBA" id="ARBA00022692"/>
    </source>
</evidence>
<comment type="function">
    <text evidence="10">Mediates both low-affinity uptake and efflux of sugar across the plasma membrane.</text>
</comment>
<dbReference type="PANTHER" id="PTHR10791:SF30">
    <property type="entry name" value="SUGAR TRANSPORTER SWEET1"/>
    <property type="match status" value="1"/>
</dbReference>
<dbReference type="FunFam" id="1.20.1280.290:FF:000002">
    <property type="entry name" value="Bidirectional sugar transporter SWEET"/>
    <property type="match status" value="1"/>
</dbReference>
<dbReference type="OMA" id="PNIRTKM"/>
<evidence type="ECO:0000256" key="5">
    <source>
        <dbReference type="ARBA" id="ARBA00022597"/>
    </source>
</evidence>
<feature type="transmembrane region" description="Helical" evidence="11">
    <location>
        <begin position="45"/>
        <end position="62"/>
    </location>
</feature>
<organism evidence="12 13">
    <name type="scientific">Marchantia polymorpha</name>
    <name type="common">Common liverwort</name>
    <name type="synonym">Marchantia aquatica</name>
    <dbReference type="NCBI Taxonomy" id="3197"/>
    <lineage>
        <taxon>Eukaryota</taxon>
        <taxon>Viridiplantae</taxon>
        <taxon>Streptophyta</taxon>
        <taxon>Embryophyta</taxon>
        <taxon>Marchantiophyta</taxon>
        <taxon>Marchantiopsida</taxon>
        <taxon>Marchantiidae</taxon>
        <taxon>Marchantiales</taxon>
        <taxon>Marchantiaceae</taxon>
        <taxon>Marchantia</taxon>
    </lineage>
</organism>
<comment type="similarity">
    <text evidence="2">Belongs to the SWEET sugar transporter family.</text>
</comment>
<dbReference type="GO" id="GO:0016020">
    <property type="term" value="C:membrane"/>
    <property type="evidence" value="ECO:0000318"/>
    <property type="project" value="GO_Central"/>
</dbReference>
<keyword evidence="7" id="KW-0677">Repeat</keyword>
<dbReference type="OrthoDB" id="409725at2759"/>
<feature type="transmembrane region" description="Helical" evidence="11">
    <location>
        <begin position="163"/>
        <end position="183"/>
    </location>
</feature>
<keyword evidence="3" id="KW-0813">Transport</keyword>
<evidence type="ECO:0000256" key="7">
    <source>
        <dbReference type="ARBA" id="ARBA00022737"/>
    </source>
</evidence>
<dbReference type="GO" id="GO:0051119">
    <property type="term" value="F:sugar transmembrane transporter activity"/>
    <property type="evidence" value="ECO:0000318"/>
    <property type="project" value="GO_Central"/>
</dbReference>
<evidence type="ECO:0000256" key="3">
    <source>
        <dbReference type="ARBA" id="ARBA00022448"/>
    </source>
</evidence>
<sequence>MTAQHTFNTVVGILGNICAMLLFLSPLPTFWNIFKTKEVGQFTPAPYVLTVLNCSFWIIYGLPAVKNATLIISINTAGLVVEFCYVTIYMYYVAGTAKKRTWAFIVACAILFVIITCVALIKLDEPNIRTKMIGSVCVIIGIFQSFAPLTVMAEVIRTKSVKYLPILLSVWIFLNGSIWTAYGCWPADVFIIIPNAASIAFGIMQMTLWCIYHKNDQKTGQKLT</sequence>
<evidence type="ECO:0000313" key="13">
    <source>
        <dbReference type="Proteomes" id="UP000244005"/>
    </source>
</evidence>
<dbReference type="EMBL" id="KZ772957">
    <property type="protein sequence ID" value="PTQ27032.1"/>
    <property type="molecule type" value="Genomic_DNA"/>
</dbReference>
<evidence type="ECO:0000256" key="8">
    <source>
        <dbReference type="ARBA" id="ARBA00022989"/>
    </source>
</evidence>
<dbReference type="Gene3D" id="1.20.1280.290">
    <property type="match status" value="2"/>
</dbReference>
<dbReference type="GO" id="GO:0008643">
    <property type="term" value="P:carbohydrate transport"/>
    <property type="evidence" value="ECO:0000318"/>
    <property type="project" value="GO_Central"/>
</dbReference>
<evidence type="ECO:0000256" key="2">
    <source>
        <dbReference type="ARBA" id="ARBA00007809"/>
    </source>
</evidence>